<dbReference type="PROSITE" id="PS50097">
    <property type="entry name" value="BTB"/>
    <property type="match status" value="1"/>
</dbReference>
<dbReference type="Gene3D" id="3.30.710.10">
    <property type="entry name" value="Potassium Channel Kv1.1, Chain A"/>
    <property type="match status" value="1"/>
</dbReference>
<dbReference type="OrthoDB" id="636773at2759"/>
<dbReference type="Gene3D" id="1.25.40.420">
    <property type="match status" value="1"/>
</dbReference>
<feature type="domain" description="BTB" evidence="2">
    <location>
        <begin position="24"/>
        <end position="97"/>
    </location>
</feature>
<evidence type="ECO:0000313" key="4">
    <source>
        <dbReference type="EMBL" id="GBC02537.1"/>
    </source>
</evidence>
<reference evidence="4 6" key="1">
    <citation type="submission" date="2017-11" db="EMBL/GenBank/DDBJ databases">
        <title>The genome of Rhizophagus clarus HR1 reveals common genetic basis of auxotrophy among arbuscular mycorrhizal fungi.</title>
        <authorList>
            <person name="Kobayashi Y."/>
        </authorList>
    </citation>
    <scope>NUCLEOTIDE SEQUENCE [LARGE SCALE GENOMIC DNA]</scope>
    <source>
        <strain evidence="4 6">HR1</strain>
    </source>
</reference>
<evidence type="ECO:0000313" key="6">
    <source>
        <dbReference type="Proteomes" id="UP000247702"/>
    </source>
</evidence>
<sequence length="476" mass="55360">MDANKLLPRLLKDLREILNDKDYCDITIEVGNDNYVGVFNAHSVILYYRSPYLRKILSTNKERNDGTLTNIKLPNILPDIFQIILKYIYGGSLSLNEYETTDIIKILVAASELNLQELITYIQSFLVENKANWLEQNFNLIYQISFDNDTFLKLQKYCNDLIIKVPDKIFNSPNFTSISEEIMVSIIQNENVQMSEIQIWEHVLKWGLAQNPELPSDLNDYSKHNFKVLKNTLQHCIPLIEFPNLSCKEFVDKVMPYEKVFPKDMYKGLIKSFLNLLDPDSRPSGSNDRPNPRNTRKSESICGSKIITQNHVNLISKWIDRLEITDELTSSYEFKLLFSGSRDGLDRNKFHEICDNRSRTVTFVKVKDSTEILGGYNPLDWKSNGSYGITKDSFIFSFHKNRIDNYILSRVTNQNDAIKNNYYYGPSFGENDLIIWSSSFGDYCRSSSYEKPIRNTNSKFIVEECEVFQIIRNDHL</sequence>
<name>A0A2Z6SC99_9GLOM</name>
<dbReference type="SMART" id="SM00225">
    <property type="entry name" value="BTB"/>
    <property type="match status" value="1"/>
</dbReference>
<proteinExistence type="predicted"/>
<accession>A0A2Z6SC99</accession>
<dbReference type="PROSITE" id="PS51886">
    <property type="entry name" value="TLDC"/>
    <property type="match status" value="1"/>
</dbReference>
<protein>
    <submittedName>
        <fullName evidence="5">Carbohydrate-binding module family 13 protein</fullName>
    </submittedName>
</protein>
<dbReference type="SUPFAM" id="SSF54695">
    <property type="entry name" value="POZ domain"/>
    <property type="match status" value="1"/>
</dbReference>
<reference evidence="5" key="2">
    <citation type="submission" date="2019-10" db="EMBL/GenBank/DDBJ databases">
        <title>Conservation and host-specific expression of non-tandemly repeated heterogenous ribosome RNA gene in arbuscular mycorrhizal fungi.</title>
        <authorList>
            <person name="Maeda T."/>
            <person name="Kobayashi Y."/>
            <person name="Nakagawa T."/>
            <person name="Ezawa T."/>
            <person name="Yamaguchi K."/>
            <person name="Bino T."/>
            <person name="Nishimoto Y."/>
            <person name="Shigenobu S."/>
            <person name="Kawaguchi M."/>
        </authorList>
    </citation>
    <scope>NUCLEOTIDE SEQUENCE</scope>
    <source>
        <strain evidence="5">HR1</strain>
    </source>
</reference>
<dbReference type="InterPro" id="IPR051481">
    <property type="entry name" value="BTB-POZ/Galectin-3-binding"/>
</dbReference>
<feature type="domain" description="TLDc" evidence="3">
    <location>
        <begin position="305"/>
        <end position="471"/>
    </location>
</feature>
<organism evidence="4 6">
    <name type="scientific">Rhizophagus clarus</name>
    <dbReference type="NCBI Taxonomy" id="94130"/>
    <lineage>
        <taxon>Eukaryota</taxon>
        <taxon>Fungi</taxon>
        <taxon>Fungi incertae sedis</taxon>
        <taxon>Mucoromycota</taxon>
        <taxon>Glomeromycotina</taxon>
        <taxon>Glomeromycetes</taxon>
        <taxon>Glomerales</taxon>
        <taxon>Glomeraceae</taxon>
        <taxon>Rhizophagus</taxon>
    </lineage>
</organism>
<evidence type="ECO:0000256" key="1">
    <source>
        <dbReference type="SAM" id="MobiDB-lite"/>
    </source>
</evidence>
<evidence type="ECO:0000259" key="2">
    <source>
        <dbReference type="PROSITE" id="PS50097"/>
    </source>
</evidence>
<dbReference type="InterPro" id="IPR006571">
    <property type="entry name" value="TLDc_dom"/>
</dbReference>
<evidence type="ECO:0000259" key="3">
    <source>
        <dbReference type="PROSITE" id="PS51886"/>
    </source>
</evidence>
<dbReference type="Pfam" id="PF07534">
    <property type="entry name" value="TLD"/>
    <property type="match status" value="1"/>
</dbReference>
<evidence type="ECO:0000313" key="5">
    <source>
        <dbReference type="EMBL" id="GES76368.1"/>
    </source>
</evidence>
<dbReference type="Proteomes" id="UP000615446">
    <property type="component" value="Unassembled WGS sequence"/>
</dbReference>
<dbReference type="AlphaFoldDB" id="A0A2Z6SC99"/>
<dbReference type="EMBL" id="BEXD01003834">
    <property type="protein sequence ID" value="GBC02537.1"/>
    <property type="molecule type" value="Genomic_DNA"/>
</dbReference>
<comment type="caution">
    <text evidence="4">The sequence shown here is derived from an EMBL/GenBank/DDBJ whole genome shotgun (WGS) entry which is preliminary data.</text>
</comment>
<dbReference type="InterPro" id="IPR011333">
    <property type="entry name" value="SKP1/BTB/POZ_sf"/>
</dbReference>
<keyword evidence="6" id="KW-1185">Reference proteome</keyword>
<feature type="region of interest" description="Disordered" evidence="1">
    <location>
        <begin position="280"/>
        <end position="299"/>
    </location>
</feature>
<dbReference type="Proteomes" id="UP000247702">
    <property type="component" value="Unassembled WGS sequence"/>
</dbReference>
<dbReference type="InterPro" id="IPR000210">
    <property type="entry name" value="BTB/POZ_dom"/>
</dbReference>
<dbReference type="CDD" id="cd18186">
    <property type="entry name" value="BTB_POZ_ZBTB_KLHL-like"/>
    <property type="match status" value="1"/>
</dbReference>
<dbReference type="PANTHER" id="PTHR24410:SF23">
    <property type="entry name" value="BTB DOMAIN-CONTAINING PROTEIN-RELATED"/>
    <property type="match status" value="1"/>
</dbReference>
<dbReference type="EMBL" id="BLAL01000020">
    <property type="protein sequence ID" value="GES76368.1"/>
    <property type="molecule type" value="Genomic_DNA"/>
</dbReference>
<gene>
    <name evidence="5" type="ORF">RCL2_000377600</name>
    <name evidence="4" type="ORF">RclHR1_04670015</name>
</gene>
<dbReference type="PANTHER" id="PTHR24410">
    <property type="entry name" value="HL07962P-RELATED"/>
    <property type="match status" value="1"/>
</dbReference>
<feature type="compositionally biased region" description="Polar residues" evidence="1">
    <location>
        <begin position="283"/>
        <end position="293"/>
    </location>
</feature>
<dbReference type="Pfam" id="PF00651">
    <property type="entry name" value="BTB"/>
    <property type="match status" value="1"/>
</dbReference>